<comment type="function">
    <text evidence="10">Confers DNA tethering and processivity to DNA polymerases and other proteins. Acts as a clamp, forming a ring around DNA (a reaction catalyzed by the clamp-loading complex) which diffuses in an ATP-independent manner freely and bidirectionally along dsDNA. Initially characterized for its ability to contact the catalytic subunit of DNA polymerase III (Pol III), a complex, multichain enzyme responsible for most of the replicative synthesis in bacteria; Pol III exhibits 3'-5' exonuclease proofreading activity. The beta chain is required for initiation of replication as well as for processivity of DNA replication.</text>
</comment>
<dbReference type="GO" id="GO:0005737">
    <property type="term" value="C:cytoplasm"/>
    <property type="evidence" value="ECO:0007669"/>
    <property type="project" value="UniProtKB-SubCell"/>
</dbReference>
<dbReference type="PANTHER" id="PTHR30478:SF0">
    <property type="entry name" value="BETA SLIDING CLAMP"/>
    <property type="match status" value="1"/>
</dbReference>
<dbReference type="PANTHER" id="PTHR30478">
    <property type="entry name" value="DNA POLYMERASE III SUBUNIT BETA"/>
    <property type="match status" value="1"/>
</dbReference>
<evidence type="ECO:0000256" key="4">
    <source>
        <dbReference type="ARBA" id="ARBA00022490"/>
    </source>
</evidence>
<dbReference type="InterPro" id="IPR022637">
    <property type="entry name" value="DNA_polIII_beta_cen"/>
</dbReference>
<organism evidence="14 15">
    <name type="scientific">Humisphaera borealis</name>
    <dbReference type="NCBI Taxonomy" id="2807512"/>
    <lineage>
        <taxon>Bacteria</taxon>
        <taxon>Pseudomonadati</taxon>
        <taxon>Planctomycetota</taxon>
        <taxon>Phycisphaerae</taxon>
        <taxon>Tepidisphaerales</taxon>
        <taxon>Tepidisphaeraceae</taxon>
        <taxon>Humisphaera</taxon>
    </lineage>
</organism>
<name>A0A7M2WPK1_9BACT</name>
<dbReference type="InterPro" id="IPR022634">
    <property type="entry name" value="DNA_polIII_beta_N"/>
</dbReference>
<dbReference type="PIRSF" id="PIRSF000804">
    <property type="entry name" value="DNA_pol_III_b"/>
    <property type="match status" value="1"/>
</dbReference>
<dbReference type="SUPFAM" id="SSF55979">
    <property type="entry name" value="DNA clamp"/>
    <property type="match status" value="3"/>
</dbReference>
<dbReference type="GO" id="GO:0009360">
    <property type="term" value="C:DNA polymerase III complex"/>
    <property type="evidence" value="ECO:0007669"/>
    <property type="project" value="InterPro"/>
</dbReference>
<keyword evidence="9" id="KW-0238">DNA-binding</keyword>
<keyword evidence="8 10" id="KW-0239">DNA-directed DNA polymerase</keyword>
<keyword evidence="6 10" id="KW-0548">Nucleotidyltransferase</keyword>
<dbReference type="GO" id="GO:0008408">
    <property type="term" value="F:3'-5' exonuclease activity"/>
    <property type="evidence" value="ECO:0007669"/>
    <property type="project" value="InterPro"/>
</dbReference>
<comment type="subunit">
    <text evidence="10">Forms a ring-shaped head-to-tail homodimer around DNA.</text>
</comment>
<evidence type="ECO:0000256" key="9">
    <source>
        <dbReference type="ARBA" id="ARBA00023125"/>
    </source>
</evidence>
<dbReference type="Pfam" id="PF02767">
    <property type="entry name" value="DNA_pol3_beta_2"/>
    <property type="match status" value="1"/>
</dbReference>
<dbReference type="InterPro" id="IPR046938">
    <property type="entry name" value="DNA_clamp_sf"/>
</dbReference>
<feature type="domain" description="DNA polymerase III beta sliding clamp C-terminal" evidence="13">
    <location>
        <begin position="248"/>
        <end position="364"/>
    </location>
</feature>
<evidence type="ECO:0000259" key="12">
    <source>
        <dbReference type="Pfam" id="PF02767"/>
    </source>
</evidence>
<evidence type="ECO:0000256" key="1">
    <source>
        <dbReference type="ARBA" id="ARBA00004496"/>
    </source>
</evidence>
<evidence type="ECO:0000313" key="14">
    <source>
        <dbReference type="EMBL" id="QOV87343.1"/>
    </source>
</evidence>
<comment type="subcellular location">
    <subcellularLocation>
        <location evidence="1 10">Cytoplasm</location>
    </subcellularLocation>
</comment>
<gene>
    <name evidence="14" type="primary">dnaN</name>
    <name evidence="14" type="ORF">IPV69_13690</name>
</gene>
<dbReference type="Pfam" id="PF00712">
    <property type="entry name" value="DNA_pol3_beta"/>
    <property type="match status" value="1"/>
</dbReference>
<protein>
    <recommendedName>
        <fullName evidence="3 10">Beta sliding clamp</fullName>
    </recommendedName>
</protein>
<dbReference type="NCBIfam" id="TIGR00663">
    <property type="entry name" value="dnan"/>
    <property type="match status" value="1"/>
</dbReference>
<evidence type="ECO:0000259" key="11">
    <source>
        <dbReference type="Pfam" id="PF00712"/>
    </source>
</evidence>
<reference evidence="14 15" key="1">
    <citation type="submission" date="2020-10" db="EMBL/GenBank/DDBJ databases">
        <title>Wide distribution of Phycisphaera-like planctomycetes from WD2101 soil group in peatlands and genome analysis of the first cultivated representative.</title>
        <authorList>
            <person name="Dedysh S.N."/>
            <person name="Beletsky A.V."/>
            <person name="Ivanova A."/>
            <person name="Kulichevskaya I.S."/>
            <person name="Suzina N.E."/>
            <person name="Philippov D.A."/>
            <person name="Rakitin A.L."/>
            <person name="Mardanov A.V."/>
            <person name="Ravin N.V."/>
        </authorList>
    </citation>
    <scope>NUCLEOTIDE SEQUENCE [LARGE SCALE GENOMIC DNA]</scope>
    <source>
        <strain evidence="14 15">M1803</strain>
    </source>
</reference>
<keyword evidence="4 10" id="KW-0963">Cytoplasm</keyword>
<dbReference type="GO" id="GO:0003887">
    <property type="term" value="F:DNA-directed DNA polymerase activity"/>
    <property type="evidence" value="ECO:0007669"/>
    <property type="project" value="UniProtKB-UniRule"/>
</dbReference>
<evidence type="ECO:0000256" key="3">
    <source>
        <dbReference type="ARBA" id="ARBA00021035"/>
    </source>
</evidence>
<dbReference type="RefSeq" id="WP_206290243.1">
    <property type="nucleotide sequence ID" value="NZ_CP063458.1"/>
</dbReference>
<evidence type="ECO:0000256" key="2">
    <source>
        <dbReference type="ARBA" id="ARBA00010752"/>
    </source>
</evidence>
<keyword evidence="7 10" id="KW-0235">DNA replication</keyword>
<keyword evidence="15" id="KW-1185">Reference proteome</keyword>
<accession>A0A7M2WPK1</accession>
<evidence type="ECO:0000259" key="13">
    <source>
        <dbReference type="Pfam" id="PF02768"/>
    </source>
</evidence>
<evidence type="ECO:0000256" key="6">
    <source>
        <dbReference type="ARBA" id="ARBA00022695"/>
    </source>
</evidence>
<dbReference type="CDD" id="cd00140">
    <property type="entry name" value="beta_clamp"/>
    <property type="match status" value="1"/>
</dbReference>
<keyword evidence="5 10" id="KW-0808">Transferase</keyword>
<dbReference type="AlphaFoldDB" id="A0A7M2WPK1"/>
<comment type="similarity">
    <text evidence="2 10">Belongs to the beta sliding clamp family.</text>
</comment>
<proteinExistence type="inferred from homology"/>
<dbReference type="Gene3D" id="3.70.10.10">
    <property type="match status" value="1"/>
</dbReference>
<dbReference type="KEGG" id="hbs:IPV69_13690"/>
<feature type="domain" description="DNA polymerase III beta sliding clamp N-terminal" evidence="11">
    <location>
        <begin position="1"/>
        <end position="118"/>
    </location>
</feature>
<evidence type="ECO:0000313" key="15">
    <source>
        <dbReference type="Proteomes" id="UP000593765"/>
    </source>
</evidence>
<dbReference type="GO" id="GO:0006271">
    <property type="term" value="P:DNA strand elongation involved in DNA replication"/>
    <property type="evidence" value="ECO:0007669"/>
    <property type="project" value="TreeGrafter"/>
</dbReference>
<dbReference type="Gene3D" id="3.10.150.10">
    <property type="entry name" value="DNA Polymerase III, subunit A, domain 2"/>
    <property type="match status" value="1"/>
</dbReference>
<dbReference type="Pfam" id="PF02768">
    <property type="entry name" value="DNA_pol3_beta_3"/>
    <property type="match status" value="1"/>
</dbReference>
<dbReference type="SMART" id="SM00480">
    <property type="entry name" value="POL3Bc"/>
    <property type="match status" value="1"/>
</dbReference>
<dbReference type="EMBL" id="CP063458">
    <property type="protein sequence ID" value="QOV87343.1"/>
    <property type="molecule type" value="Genomic_DNA"/>
</dbReference>
<dbReference type="InterPro" id="IPR001001">
    <property type="entry name" value="DNA_polIII_beta"/>
</dbReference>
<evidence type="ECO:0000256" key="8">
    <source>
        <dbReference type="ARBA" id="ARBA00022932"/>
    </source>
</evidence>
<evidence type="ECO:0000256" key="7">
    <source>
        <dbReference type="ARBA" id="ARBA00022705"/>
    </source>
</evidence>
<evidence type="ECO:0000256" key="10">
    <source>
        <dbReference type="PIRNR" id="PIRNR000804"/>
    </source>
</evidence>
<dbReference type="InterPro" id="IPR022635">
    <property type="entry name" value="DNA_polIII_beta_C"/>
</dbReference>
<dbReference type="GO" id="GO:0003677">
    <property type="term" value="F:DNA binding"/>
    <property type="evidence" value="ECO:0007669"/>
    <property type="project" value="UniProtKB-UniRule"/>
</dbReference>
<dbReference type="Proteomes" id="UP000593765">
    <property type="component" value="Chromosome"/>
</dbReference>
<sequence>MKVICNRGALLEAISVAGNAVASRTPKPVLQCLKVTAADDKLTIAATDLEVAIRYSDAQVQIEQPGETLLPADKFRDIVRESIDDTLAIEVVDNVANIRGQDSHFKIFTQKAADFPPVPDFEGEADFTITGGTLKQLIGQTLFAAAKESTRYAFNGILVVAKGKKVNLVATDGRRLASAKADLVSDKLSKEGATAIIPAKAMTMIDKLIDDPEEAVGFQIRENQVIFHTSSATLTSNLVEGQFPPYEDVIPKDTDKKMTASTADFLSAIRRAALLTTEESKGVRLTFTKKGLVLQSRSPESGEATINFPCKFEGTDVEIGFNPSFLVDALKVVDTDEITLELTAPNRPGLVRAGAGFTYVIMPVNLQ</sequence>
<evidence type="ECO:0000256" key="5">
    <source>
        <dbReference type="ARBA" id="ARBA00022679"/>
    </source>
</evidence>
<feature type="domain" description="DNA polymerase III beta sliding clamp central" evidence="12">
    <location>
        <begin position="129"/>
        <end position="244"/>
    </location>
</feature>